<dbReference type="InterPro" id="IPR056125">
    <property type="entry name" value="DUF7708"/>
</dbReference>
<proteinExistence type="predicted"/>
<evidence type="ECO:0000259" key="1">
    <source>
        <dbReference type="Pfam" id="PF24809"/>
    </source>
</evidence>
<reference evidence="2" key="1">
    <citation type="journal article" date="2020" name="Stud. Mycol.">
        <title>101 Dothideomycetes genomes: a test case for predicting lifestyles and emergence of pathogens.</title>
        <authorList>
            <person name="Haridas S."/>
            <person name="Albert R."/>
            <person name="Binder M."/>
            <person name="Bloem J."/>
            <person name="Labutti K."/>
            <person name="Salamov A."/>
            <person name="Andreopoulos B."/>
            <person name="Baker S."/>
            <person name="Barry K."/>
            <person name="Bills G."/>
            <person name="Bluhm B."/>
            <person name="Cannon C."/>
            <person name="Castanera R."/>
            <person name="Culley D."/>
            <person name="Daum C."/>
            <person name="Ezra D."/>
            <person name="Gonzalez J."/>
            <person name="Henrissat B."/>
            <person name="Kuo A."/>
            <person name="Liang C."/>
            <person name="Lipzen A."/>
            <person name="Lutzoni F."/>
            <person name="Magnuson J."/>
            <person name="Mondo S."/>
            <person name="Nolan M."/>
            <person name="Ohm R."/>
            <person name="Pangilinan J."/>
            <person name="Park H.-J."/>
            <person name="Ramirez L."/>
            <person name="Alfaro M."/>
            <person name="Sun H."/>
            <person name="Tritt A."/>
            <person name="Yoshinaga Y."/>
            <person name="Zwiers L.-H."/>
            <person name="Turgeon B."/>
            <person name="Goodwin S."/>
            <person name="Spatafora J."/>
            <person name="Crous P."/>
            <person name="Grigoriev I."/>
        </authorList>
    </citation>
    <scope>NUCLEOTIDE SEQUENCE</scope>
    <source>
        <strain evidence="2">CBS 675.92</strain>
    </source>
</reference>
<protein>
    <recommendedName>
        <fullName evidence="1">DUF7708 domain-containing protein</fullName>
    </recommendedName>
</protein>
<name>A0A6A5TUC3_9PLEO</name>
<sequence length="523" mass="59350">MANQANGSMISPWFPKAVALTNASMQQILLDHGSFLHSQLFSSNGKLIKVLHRIVESKKPGSNDGNADAAVDLAMRLNVMSFDELSAYVGNEVTMLKCSKSGLETRRTQGAHRYSAKMEKFVVEFDRFLSAYSGIVEIVKLADAQYGGIAAATLSLLFSAVTMKSKDEEAIISAMRHISDRLPDFRTYQKIYPDPSLGDMLADAYRDVILLSREATVYFRGSSFRRSLRSMGKPLQFEVMEQNMRENFNRIRLKCESLLAQRVDTLVEELEEMQKRNDMNLVMLLRNTLPLGDYRVEEAKKELTSYRSFLEAKFDKDRHRESLGLGDFQQHTDAQCWTSGGSVVFVLSGSNDSGIALVSESWLSPMAVDLTQDLLERKRVVAFELCDERSTLVDILARLIYQLLEQNPQVVRKADDGRDIEQLLSNRKSDRQENLLAALIKTVNLQKEPVFVVLNRPEMNQEEDVGEVIRAMLSLAKETTGEVKVLIVQRSELWDLDENRYSVVPRGVDQKLLRAVRMDQRRI</sequence>
<organism evidence="2 3">
    <name type="scientific">Byssothecium circinans</name>
    <dbReference type="NCBI Taxonomy" id="147558"/>
    <lineage>
        <taxon>Eukaryota</taxon>
        <taxon>Fungi</taxon>
        <taxon>Dikarya</taxon>
        <taxon>Ascomycota</taxon>
        <taxon>Pezizomycotina</taxon>
        <taxon>Dothideomycetes</taxon>
        <taxon>Pleosporomycetidae</taxon>
        <taxon>Pleosporales</taxon>
        <taxon>Massarineae</taxon>
        <taxon>Massarinaceae</taxon>
        <taxon>Byssothecium</taxon>
    </lineage>
</organism>
<dbReference type="EMBL" id="ML976993">
    <property type="protein sequence ID" value="KAF1956038.1"/>
    <property type="molecule type" value="Genomic_DNA"/>
</dbReference>
<dbReference type="AlphaFoldDB" id="A0A6A5TUC3"/>
<evidence type="ECO:0000313" key="2">
    <source>
        <dbReference type="EMBL" id="KAF1956038.1"/>
    </source>
</evidence>
<keyword evidence="3" id="KW-1185">Reference proteome</keyword>
<gene>
    <name evidence="2" type="ORF">CC80DRAFT_594180</name>
</gene>
<feature type="domain" description="DUF7708" evidence="1">
    <location>
        <begin position="120"/>
        <end position="252"/>
    </location>
</feature>
<accession>A0A6A5TUC3</accession>
<evidence type="ECO:0000313" key="3">
    <source>
        <dbReference type="Proteomes" id="UP000800035"/>
    </source>
</evidence>
<dbReference type="Pfam" id="PF24809">
    <property type="entry name" value="DUF7708"/>
    <property type="match status" value="1"/>
</dbReference>
<dbReference type="OrthoDB" id="5389929at2759"/>
<dbReference type="Proteomes" id="UP000800035">
    <property type="component" value="Unassembled WGS sequence"/>
</dbReference>